<sequence length="133" mass="15912">KKINHEKTEYQKYLEEICDPNYQGGSWALPENPTPLEQAKYEICKQVVSYKLDTKISTEEMAQKLQLSKDETEDILYYRIDYFTLDRLVSYATRLFKPFEEKLNEAILTPEPKKNPNWKRDHYVVKRIPFGEE</sequence>
<dbReference type="GO" id="GO:0003677">
    <property type="term" value="F:DNA binding"/>
    <property type="evidence" value="ECO:0007669"/>
    <property type="project" value="InterPro"/>
</dbReference>
<proteinExistence type="predicted"/>
<keyword evidence="2" id="KW-1185">Reference proteome</keyword>
<evidence type="ECO:0000313" key="2">
    <source>
        <dbReference type="Proteomes" id="UP000789508"/>
    </source>
</evidence>
<accession>A0A9N9J7Q3</accession>
<dbReference type="EMBL" id="CAJVPS010051548">
    <property type="protein sequence ID" value="CAG8769641.1"/>
    <property type="molecule type" value="Genomic_DNA"/>
</dbReference>
<gene>
    <name evidence="1" type="ORF">ALEPTO_LOCUS14072</name>
</gene>
<feature type="non-terminal residue" evidence="1">
    <location>
        <position position="133"/>
    </location>
</feature>
<reference evidence="1" key="1">
    <citation type="submission" date="2021-06" db="EMBL/GenBank/DDBJ databases">
        <authorList>
            <person name="Kallberg Y."/>
            <person name="Tangrot J."/>
            <person name="Rosling A."/>
        </authorList>
    </citation>
    <scope>NUCLEOTIDE SEQUENCE</scope>
    <source>
        <strain evidence="1">FL130A</strain>
    </source>
</reference>
<evidence type="ECO:0000313" key="1">
    <source>
        <dbReference type="EMBL" id="CAG8769641.1"/>
    </source>
</evidence>
<dbReference type="AlphaFoldDB" id="A0A9N9J7Q3"/>
<dbReference type="Proteomes" id="UP000789508">
    <property type="component" value="Unassembled WGS sequence"/>
</dbReference>
<protein>
    <submittedName>
        <fullName evidence="1">10984_t:CDS:1</fullName>
    </submittedName>
</protein>
<dbReference type="Gene3D" id="1.10.260.40">
    <property type="entry name" value="lambda repressor-like DNA-binding domains"/>
    <property type="match status" value="1"/>
</dbReference>
<dbReference type="OrthoDB" id="2418036at2759"/>
<feature type="non-terminal residue" evidence="1">
    <location>
        <position position="1"/>
    </location>
</feature>
<dbReference type="InterPro" id="IPR010982">
    <property type="entry name" value="Lambda_DNA-bd_dom_sf"/>
</dbReference>
<organism evidence="1 2">
    <name type="scientific">Ambispora leptoticha</name>
    <dbReference type="NCBI Taxonomy" id="144679"/>
    <lineage>
        <taxon>Eukaryota</taxon>
        <taxon>Fungi</taxon>
        <taxon>Fungi incertae sedis</taxon>
        <taxon>Mucoromycota</taxon>
        <taxon>Glomeromycotina</taxon>
        <taxon>Glomeromycetes</taxon>
        <taxon>Archaeosporales</taxon>
        <taxon>Ambisporaceae</taxon>
        <taxon>Ambispora</taxon>
    </lineage>
</organism>
<name>A0A9N9J7Q3_9GLOM</name>
<comment type="caution">
    <text evidence="1">The sequence shown here is derived from an EMBL/GenBank/DDBJ whole genome shotgun (WGS) entry which is preliminary data.</text>
</comment>